<dbReference type="InterPro" id="IPR002563">
    <property type="entry name" value="Flavin_Rdtase-like_dom"/>
</dbReference>
<keyword evidence="5" id="KW-1185">Reference proteome</keyword>
<feature type="domain" description="Flavin reductase like" evidence="3">
    <location>
        <begin position="17"/>
        <end position="161"/>
    </location>
</feature>
<evidence type="ECO:0000259" key="3">
    <source>
        <dbReference type="SMART" id="SM00903"/>
    </source>
</evidence>
<name>A0ABP6WD37_9PSEU</name>
<comment type="caution">
    <text evidence="4">The sequence shown here is derived from an EMBL/GenBank/DDBJ whole genome shotgun (WGS) entry which is preliminary data.</text>
</comment>
<sequence length="167" mass="17869">MIVSPAAIEPRHYRDVLGHLPTGVVVLAGRDTGTGAPAGLVVGTFQSLSLEPPLVTFSVALTSTSWPKIRPACRFSASVLASGQHDVCRMLSSKRDDKFSAVGWHESTDGNPRITGAHAWIDCEIRHELDGGDHVIVVAAVRHLEAGTGEPLVFHRGRLGIYQDISS</sequence>
<evidence type="ECO:0000313" key="4">
    <source>
        <dbReference type="EMBL" id="GAA3547624.1"/>
    </source>
</evidence>
<keyword evidence="2" id="KW-0560">Oxidoreductase</keyword>
<evidence type="ECO:0000313" key="5">
    <source>
        <dbReference type="Proteomes" id="UP001500689"/>
    </source>
</evidence>
<dbReference type="SMART" id="SM00903">
    <property type="entry name" value="Flavin_Reduct"/>
    <property type="match status" value="1"/>
</dbReference>
<dbReference type="EMBL" id="BAAAZN010000006">
    <property type="protein sequence ID" value="GAA3547624.1"/>
    <property type="molecule type" value="Genomic_DNA"/>
</dbReference>
<accession>A0ABP6WD37</accession>
<dbReference type="InterPro" id="IPR012349">
    <property type="entry name" value="Split_barrel_FMN-bd"/>
</dbReference>
<gene>
    <name evidence="4" type="ORF">GCM10022222_34030</name>
</gene>
<dbReference type="InterPro" id="IPR050268">
    <property type="entry name" value="NADH-dep_flavin_reductase"/>
</dbReference>
<dbReference type="PANTHER" id="PTHR30466:SF11">
    <property type="entry name" value="FLAVIN-DEPENDENT MONOOXYGENASE, REDUCTASE SUBUNIT HSAB"/>
    <property type="match status" value="1"/>
</dbReference>
<dbReference type="RefSeq" id="WP_344860782.1">
    <property type="nucleotide sequence ID" value="NZ_BAAAZN010000006.1"/>
</dbReference>
<dbReference type="Pfam" id="PF01613">
    <property type="entry name" value="Flavin_Reduct"/>
    <property type="match status" value="1"/>
</dbReference>
<protein>
    <submittedName>
        <fullName evidence="4">Flavin reductase family protein</fullName>
    </submittedName>
</protein>
<proteinExistence type="inferred from homology"/>
<dbReference type="Gene3D" id="2.30.110.10">
    <property type="entry name" value="Electron Transport, Fmn-binding Protein, Chain A"/>
    <property type="match status" value="1"/>
</dbReference>
<dbReference type="Proteomes" id="UP001500689">
    <property type="component" value="Unassembled WGS sequence"/>
</dbReference>
<dbReference type="PANTHER" id="PTHR30466">
    <property type="entry name" value="FLAVIN REDUCTASE"/>
    <property type="match status" value="1"/>
</dbReference>
<reference evidence="5" key="1">
    <citation type="journal article" date="2019" name="Int. J. Syst. Evol. Microbiol.">
        <title>The Global Catalogue of Microorganisms (GCM) 10K type strain sequencing project: providing services to taxonomists for standard genome sequencing and annotation.</title>
        <authorList>
            <consortium name="The Broad Institute Genomics Platform"/>
            <consortium name="The Broad Institute Genome Sequencing Center for Infectious Disease"/>
            <person name="Wu L."/>
            <person name="Ma J."/>
        </authorList>
    </citation>
    <scope>NUCLEOTIDE SEQUENCE [LARGE SCALE GENOMIC DNA]</scope>
    <source>
        <strain evidence="5">JCM 16898</strain>
    </source>
</reference>
<evidence type="ECO:0000256" key="1">
    <source>
        <dbReference type="ARBA" id="ARBA00008898"/>
    </source>
</evidence>
<evidence type="ECO:0000256" key="2">
    <source>
        <dbReference type="ARBA" id="ARBA00023002"/>
    </source>
</evidence>
<dbReference type="SUPFAM" id="SSF50475">
    <property type="entry name" value="FMN-binding split barrel"/>
    <property type="match status" value="1"/>
</dbReference>
<comment type="similarity">
    <text evidence="1">Belongs to the non-flavoprotein flavin reductase family.</text>
</comment>
<organism evidence="4 5">
    <name type="scientific">Amycolatopsis ultiminotia</name>
    <dbReference type="NCBI Taxonomy" id="543629"/>
    <lineage>
        <taxon>Bacteria</taxon>
        <taxon>Bacillati</taxon>
        <taxon>Actinomycetota</taxon>
        <taxon>Actinomycetes</taxon>
        <taxon>Pseudonocardiales</taxon>
        <taxon>Pseudonocardiaceae</taxon>
        <taxon>Amycolatopsis</taxon>
    </lineage>
</organism>